<dbReference type="Gene3D" id="3.10.350.10">
    <property type="entry name" value="LysM domain"/>
    <property type="match status" value="2"/>
</dbReference>
<dbReference type="SUPFAM" id="SSF54106">
    <property type="entry name" value="LysM domain"/>
    <property type="match status" value="2"/>
</dbReference>
<accession>A0A061S4E5</accession>
<dbReference type="AlphaFoldDB" id="A0A061S4E5"/>
<evidence type="ECO:0000256" key="1">
    <source>
        <dbReference type="SAM" id="Phobius"/>
    </source>
</evidence>
<keyword evidence="1" id="KW-0812">Transmembrane</keyword>
<dbReference type="SMART" id="SM00257">
    <property type="entry name" value="LysM"/>
    <property type="match status" value="2"/>
</dbReference>
<dbReference type="EMBL" id="GBEZ01007866">
    <property type="protein sequence ID" value="JAC77626.1"/>
    <property type="molecule type" value="Transcribed_RNA"/>
</dbReference>
<evidence type="ECO:0000259" key="2">
    <source>
        <dbReference type="PROSITE" id="PS51782"/>
    </source>
</evidence>
<reference evidence="3" key="1">
    <citation type="submission" date="2014-05" db="EMBL/GenBank/DDBJ databases">
        <title>The transcriptome of the halophilic microalga Tetraselmis sp. GSL018 isolated from the Great Salt Lake, Utah.</title>
        <authorList>
            <person name="Jinkerson R.E."/>
            <person name="D'Adamo S."/>
            <person name="Posewitz M.C."/>
        </authorList>
    </citation>
    <scope>NUCLEOTIDE SEQUENCE</scope>
    <source>
        <strain evidence="3">GSL018</strain>
    </source>
</reference>
<keyword evidence="1" id="KW-0472">Membrane</keyword>
<dbReference type="InterPro" id="IPR036779">
    <property type="entry name" value="LysM_dom_sf"/>
</dbReference>
<protein>
    <submittedName>
        <fullName evidence="3">Chitinase-related protein</fullName>
    </submittedName>
</protein>
<dbReference type="CDD" id="cd00118">
    <property type="entry name" value="LysM"/>
    <property type="match status" value="2"/>
</dbReference>
<dbReference type="PANTHER" id="PTHR33734:SF22">
    <property type="entry name" value="MEMBRANE-BOUND LYTIC MUREIN TRANSGLYCOSYLASE D"/>
    <property type="match status" value="1"/>
</dbReference>
<dbReference type="PROSITE" id="PS51782">
    <property type="entry name" value="LYSM"/>
    <property type="match status" value="2"/>
</dbReference>
<sequence>MVLHLRRSGALGVGLNKVPLRTAKHHKRGSRVHAVVVESALSVRPYTIRKGDTLSSICVKREIAMEDVLQLNQDLDPDNILAGTTILLPAGKLSKRDMEIVNGIKTGASREYPVREGETLADILERRKITMDEFLLLNPETDPEEIKAGQIILLPSGKFTVREQEMLTGSGIVPKEYFTESKYTIFPSVVFGVILGATGAYWYFKGKAKDDS</sequence>
<feature type="domain" description="LysM" evidence="2">
    <location>
        <begin position="44"/>
        <end position="88"/>
    </location>
</feature>
<proteinExistence type="predicted"/>
<organism evidence="3">
    <name type="scientific">Tetraselmis sp. GSL018</name>
    <dbReference type="NCBI Taxonomy" id="582737"/>
    <lineage>
        <taxon>Eukaryota</taxon>
        <taxon>Viridiplantae</taxon>
        <taxon>Chlorophyta</taxon>
        <taxon>core chlorophytes</taxon>
        <taxon>Chlorodendrophyceae</taxon>
        <taxon>Chlorodendrales</taxon>
        <taxon>Chlorodendraceae</taxon>
        <taxon>Tetraselmis</taxon>
    </lineage>
</organism>
<feature type="domain" description="LysM" evidence="2">
    <location>
        <begin position="110"/>
        <end position="154"/>
    </location>
</feature>
<dbReference type="InterPro" id="IPR018392">
    <property type="entry name" value="LysM"/>
</dbReference>
<dbReference type="Pfam" id="PF01476">
    <property type="entry name" value="LysM"/>
    <property type="match status" value="2"/>
</dbReference>
<gene>
    <name evidence="3" type="ORF">TSPGSL018_17218</name>
</gene>
<keyword evidence="1" id="KW-1133">Transmembrane helix</keyword>
<evidence type="ECO:0000313" key="3">
    <source>
        <dbReference type="EMBL" id="JAC77626.1"/>
    </source>
</evidence>
<name>A0A061S4E5_9CHLO</name>
<feature type="transmembrane region" description="Helical" evidence="1">
    <location>
        <begin position="185"/>
        <end position="204"/>
    </location>
</feature>
<dbReference type="PANTHER" id="PTHR33734">
    <property type="entry name" value="LYSM DOMAIN-CONTAINING GPI-ANCHORED PROTEIN 2"/>
    <property type="match status" value="1"/>
</dbReference>